<protein>
    <submittedName>
        <fullName evidence="1">Uncharacterized protein</fullName>
    </submittedName>
</protein>
<keyword evidence="2" id="KW-1185">Reference proteome</keyword>
<name>A0ABQ9HRJ6_9NEOP</name>
<evidence type="ECO:0000313" key="1">
    <source>
        <dbReference type="EMBL" id="KAJ8886946.1"/>
    </source>
</evidence>
<dbReference type="EMBL" id="JARBHB010000004">
    <property type="protein sequence ID" value="KAJ8886946.1"/>
    <property type="molecule type" value="Genomic_DNA"/>
</dbReference>
<gene>
    <name evidence="1" type="ORF">PR048_013160</name>
</gene>
<reference evidence="1 2" key="1">
    <citation type="submission" date="2023-02" db="EMBL/GenBank/DDBJ databases">
        <title>LHISI_Scaffold_Assembly.</title>
        <authorList>
            <person name="Stuart O.P."/>
            <person name="Cleave R."/>
            <person name="Magrath M.J.L."/>
            <person name="Mikheyev A.S."/>
        </authorList>
    </citation>
    <scope>NUCLEOTIDE SEQUENCE [LARGE SCALE GENOMIC DNA]</scope>
    <source>
        <strain evidence="1">Daus_M_001</strain>
        <tissue evidence="1">Leg muscle</tissue>
    </source>
</reference>
<sequence length="101" mass="11421">MGKAEYGIEDRDGVFLALYVWSCHGCQCAKQTQYSKVGMYKVPTPVRAWQRVYMDVLGPLPRSSKGIICLLISIYGWGGSSNVTLVHITHVPIYWKDGIRR</sequence>
<dbReference type="Proteomes" id="UP001159363">
    <property type="component" value="Chromosome X"/>
</dbReference>
<evidence type="ECO:0000313" key="2">
    <source>
        <dbReference type="Proteomes" id="UP001159363"/>
    </source>
</evidence>
<accession>A0ABQ9HRJ6</accession>
<comment type="caution">
    <text evidence="1">The sequence shown here is derived from an EMBL/GenBank/DDBJ whole genome shotgun (WGS) entry which is preliminary data.</text>
</comment>
<proteinExistence type="predicted"/>
<organism evidence="1 2">
    <name type="scientific">Dryococelus australis</name>
    <dbReference type="NCBI Taxonomy" id="614101"/>
    <lineage>
        <taxon>Eukaryota</taxon>
        <taxon>Metazoa</taxon>
        <taxon>Ecdysozoa</taxon>
        <taxon>Arthropoda</taxon>
        <taxon>Hexapoda</taxon>
        <taxon>Insecta</taxon>
        <taxon>Pterygota</taxon>
        <taxon>Neoptera</taxon>
        <taxon>Polyneoptera</taxon>
        <taxon>Phasmatodea</taxon>
        <taxon>Verophasmatodea</taxon>
        <taxon>Anareolatae</taxon>
        <taxon>Phasmatidae</taxon>
        <taxon>Eurycanthinae</taxon>
        <taxon>Dryococelus</taxon>
    </lineage>
</organism>